<reference evidence="1 2" key="1">
    <citation type="journal article" date="2015" name="Nature">
        <title>rRNA introns, odd ribosomes, and small enigmatic genomes across a large radiation of phyla.</title>
        <authorList>
            <person name="Brown C.T."/>
            <person name="Hug L.A."/>
            <person name="Thomas B.C."/>
            <person name="Sharon I."/>
            <person name="Castelle C.J."/>
            <person name="Singh A."/>
            <person name="Wilkins M.J."/>
            <person name="Williams K.H."/>
            <person name="Banfield J.F."/>
        </authorList>
    </citation>
    <scope>NUCLEOTIDE SEQUENCE [LARGE SCALE GENOMIC DNA]</scope>
</reference>
<comment type="caution">
    <text evidence="1">The sequence shown here is derived from an EMBL/GenBank/DDBJ whole genome shotgun (WGS) entry which is preliminary data.</text>
</comment>
<name>A0A0G1ZT67_9BACT</name>
<evidence type="ECO:0000313" key="2">
    <source>
        <dbReference type="Proteomes" id="UP000034445"/>
    </source>
</evidence>
<dbReference type="EMBL" id="LCRF01000012">
    <property type="protein sequence ID" value="KKW31517.1"/>
    <property type="molecule type" value="Genomic_DNA"/>
</dbReference>
<accession>A0A0G1ZT67</accession>
<sequence length="117" mass="12997">MSTRKTYKEGRFSQINLGDGNKILISRGSDDTRVFQVGFLGIPKIKVHIFSDLYISYLIGDIGITNDTVEYLAGELIKIDTLAGAKAKCLQLEADMAEKKGYKFDVPDDSFDGLIKK</sequence>
<dbReference type="Proteomes" id="UP000034445">
    <property type="component" value="Unassembled WGS sequence"/>
</dbReference>
<gene>
    <name evidence="1" type="ORF">UY74_C0012G0005</name>
</gene>
<dbReference type="AlphaFoldDB" id="A0A0G1ZT67"/>
<proteinExistence type="predicted"/>
<evidence type="ECO:0000313" key="1">
    <source>
        <dbReference type="EMBL" id="KKW31517.1"/>
    </source>
</evidence>
<organism evidence="1 2">
    <name type="scientific">Candidatus Kaiserbacteria bacterium GW2011_GWC2_52_8b</name>
    <dbReference type="NCBI Taxonomy" id="1618676"/>
    <lineage>
        <taxon>Bacteria</taxon>
        <taxon>Candidatus Kaiseribacteriota</taxon>
    </lineage>
</organism>
<protein>
    <submittedName>
        <fullName evidence="1">Uncharacterized protein</fullName>
    </submittedName>
</protein>